<dbReference type="Proteomes" id="UP000682733">
    <property type="component" value="Unassembled WGS sequence"/>
</dbReference>
<evidence type="ECO:0000313" key="2">
    <source>
        <dbReference type="EMBL" id="CAF4318727.1"/>
    </source>
</evidence>
<gene>
    <name evidence="1" type="ORF">OVA965_LOCUS38282</name>
    <name evidence="2" type="ORF">TMI583_LOCUS39459</name>
</gene>
<dbReference type="EMBL" id="CAJOBA010059807">
    <property type="protein sequence ID" value="CAF4318727.1"/>
    <property type="molecule type" value="Genomic_DNA"/>
</dbReference>
<evidence type="ECO:0000313" key="1">
    <source>
        <dbReference type="EMBL" id="CAF1531558.1"/>
    </source>
</evidence>
<comment type="caution">
    <text evidence="1">The sequence shown here is derived from an EMBL/GenBank/DDBJ whole genome shotgun (WGS) entry which is preliminary data.</text>
</comment>
<name>A0A8S2FPP9_9BILA</name>
<sequence length="36" mass="4077">IYVGDINNEQDIEQQITTIEEEVESAITNIDLLNSL</sequence>
<dbReference type="Proteomes" id="UP000677228">
    <property type="component" value="Unassembled WGS sequence"/>
</dbReference>
<proteinExistence type="predicted"/>
<feature type="non-terminal residue" evidence="1">
    <location>
        <position position="1"/>
    </location>
</feature>
<dbReference type="AlphaFoldDB" id="A0A8S2FPP9"/>
<evidence type="ECO:0000313" key="3">
    <source>
        <dbReference type="Proteomes" id="UP000677228"/>
    </source>
</evidence>
<reference evidence="1" key="1">
    <citation type="submission" date="2021-02" db="EMBL/GenBank/DDBJ databases">
        <authorList>
            <person name="Nowell W R."/>
        </authorList>
    </citation>
    <scope>NUCLEOTIDE SEQUENCE</scope>
</reference>
<organism evidence="1 3">
    <name type="scientific">Didymodactylos carnosus</name>
    <dbReference type="NCBI Taxonomy" id="1234261"/>
    <lineage>
        <taxon>Eukaryota</taxon>
        <taxon>Metazoa</taxon>
        <taxon>Spiralia</taxon>
        <taxon>Gnathifera</taxon>
        <taxon>Rotifera</taxon>
        <taxon>Eurotatoria</taxon>
        <taxon>Bdelloidea</taxon>
        <taxon>Philodinida</taxon>
        <taxon>Philodinidae</taxon>
        <taxon>Didymodactylos</taxon>
    </lineage>
</organism>
<accession>A0A8S2FPP9</accession>
<protein>
    <submittedName>
        <fullName evidence="1">Uncharacterized protein</fullName>
    </submittedName>
</protein>
<dbReference type="EMBL" id="CAJNOK010037551">
    <property type="protein sequence ID" value="CAF1531558.1"/>
    <property type="molecule type" value="Genomic_DNA"/>
</dbReference>